<reference evidence="1 2" key="1">
    <citation type="submission" date="2018-08" db="EMBL/GenBank/DDBJ databases">
        <title>A genome reference for cultivated species of the human gut microbiota.</title>
        <authorList>
            <person name="Zou Y."/>
            <person name="Xue W."/>
            <person name="Luo G."/>
        </authorList>
    </citation>
    <scope>NUCLEOTIDE SEQUENCE [LARGE SCALE GENOMIC DNA]</scope>
    <source>
        <strain evidence="1 2">OF03-11</strain>
    </source>
</reference>
<dbReference type="InterPro" id="IPR046233">
    <property type="entry name" value="DUF6266"/>
</dbReference>
<protein>
    <submittedName>
        <fullName evidence="1">Uncharacterized protein</fullName>
    </submittedName>
</protein>
<accession>A0A413I332</accession>
<evidence type="ECO:0000313" key="2">
    <source>
        <dbReference type="Proteomes" id="UP000284434"/>
    </source>
</evidence>
<dbReference type="RefSeq" id="WP_118105004.1">
    <property type="nucleotide sequence ID" value="NZ_JADMYR010000080.1"/>
</dbReference>
<dbReference type="Proteomes" id="UP000284434">
    <property type="component" value="Unassembled WGS sequence"/>
</dbReference>
<gene>
    <name evidence="1" type="ORF">DXA53_20140</name>
</gene>
<dbReference type="EMBL" id="QSCO01000058">
    <property type="protein sequence ID" value="RGY01762.1"/>
    <property type="molecule type" value="Genomic_DNA"/>
</dbReference>
<comment type="caution">
    <text evidence="1">The sequence shown here is derived from an EMBL/GenBank/DDBJ whole genome shotgun (WGS) entry which is preliminary data.</text>
</comment>
<name>A0A413I332_9BACT</name>
<dbReference type="Pfam" id="PF19781">
    <property type="entry name" value="DUF6266"/>
    <property type="match status" value="1"/>
</dbReference>
<sequence>MAKSEIMIRGRIGNMIFYRVKGVTRIRSVPLSTGKPDSSKCRSARLRLIAAVRFYQRLQDSRFRDIWRMAAKDTAINGYNLFVKQNIHVFNDRTLFDPVRLQLVFGALPPMNCLELSEQTGRRIVLTWKNSLEPAGIRASDRVGVVALCEGRMYSPLWLDKIANCRQEQRATVELDDLSAGTVHLYCFFVSADGSAYSSGSYLCIHLNSDV</sequence>
<organism evidence="1 2">
    <name type="scientific">Odoribacter splanchnicus</name>
    <dbReference type="NCBI Taxonomy" id="28118"/>
    <lineage>
        <taxon>Bacteria</taxon>
        <taxon>Pseudomonadati</taxon>
        <taxon>Bacteroidota</taxon>
        <taxon>Bacteroidia</taxon>
        <taxon>Bacteroidales</taxon>
        <taxon>Odoribacteraceae</taxon>
        <taxon>Odoribacter</taxon>
    </lineage>
</organism>
<evidence type="ECO:0000313" key="1">
    <source>
        <dbReference type="EMBL" id="RGY01762.1"/>
    </source>
</evidence>
<proteinExistence type="predicted"/>
<dbReference type="AlphaFoldDB" id="A0A413I332"/>